<dbReference type="EMBL" id="JPVO01000042">
    <property type="protein sequence ID" value="KGR76916.1"/>
    <property type="molecule type" value="Genomic_DNA"/>
</dbReference>
<evidence type="ECO:0000313" key="3">
    <source>
        <dbReference type="Proteomes" id="UP000030408"/>
    </source>
</evidence>
<keyword evidence="2" id="KW-0808">Transferase</keyword>
<reference evidence="2 3" key="1">
    <citation type="submission" date="2014-02" db="EMBL/GenBank/DDBJ databases">
        <title>Draft genome sequence of Lysinibacillus sinduriensis JCM 15800.</title>
        <authorList>
            <person name="Zhang F."/>
            <person name="Wang G."/>
            <person name="Zhang L."/>
        </authorList>
    </citation>
    <scope>NUCLEOTIDE SEQUENCE [LARGE SCALE GENOMIC DNA]</scope>
    <source>
        <strain evidence="2 3">JCM 15800</strain>
    </source>
</reference>
<dbReference type="STRING" id="1384057.CD33_04370"/>
<protein>
    <submittedName>
        <fullName evidence="2">Alanine acetyltransferase</fullName>
    </submittedName>
</protein>
<accession>A0A0A3HWE6</accession>
<dbReference type="Proteomes" id="UP000030408">
    <property type="component" value="Unassembled WGS sequence"/>
</dbReference>
<evidence type="ECO:0000259" key="1">
    <source>
        <dbReference type="Pfam" id="PF13302"/>
    </source>
</evidence>
<dbReference type="SUPFAM" id="SSF55729">
    <property type="entry name" value="Acyl-CoA N-acyltransferases (Nat)"/>
    <property type="match status" value="1"/>
</dbReference>
<dbReference type="GO" id="GO:0016747">
    <property type="term" value="F:acyltransferase activity, transferring groups other than amino-acyl groups"/>
    <property type="evidence" value="ECO:0007669"/>
    <property type="project" value="InterPro"/>
</dbReference>
<proteinExistence type="predicted"/>
<dbReference type="PANTHER" id="PTHR43792:SF1">
    <property type="entry name" value="N-ACETYLTRANSFERASE DOMAIN-CONTAINING PROTEIN"/>
    <property type="match status" value="1"/>
</dbReference>
<keyword evidence="3" id="KW-1185">Reference proteome</keyword>
<dbReference type="OrthoDB" id="2352097at2"/>
<dbReference type="Gene3D" id="3.40.630.30">
    <property type="match status" value="1"/>
</dbReference>
<gene>
    <name evidence="2" type="ORF">CD33_04370</name>
</gene>
<feature type="domain" description="N-acetyltransferase" evidence="1">
    <location>
        <begin position="9"/>
        <end position="132"/>
    </location>
</feature>
<dbReference type="eggNOG" id="COG1670">
    <property type="taxonomic scope" value="Bacteria"/>
</dbReference>
<name>A0A0A3HWE6_9BACL</name>
<sequence>MLKYRDLSETNELYQLMIHPTVFPYVRHKANSQEEYLFITKQLLEEEQLGKTISRTITDDWGQPIGTITLYDIQDGAGFLGTWIGVPFQGKGYNQAAKHDFLMELFFEKDVHTVFLRIRKENEKSKRAALKLPYVIEAAETNPALYEEINTGETKFDLYKIPRDLFYIVSANEQSNEEEQAM</sequence>
<organism evidence="2 3">
    <name type="scientific">Ureibacillus sinduriensis BLB-1 = JCM 15800</name>
    <dbReference type="NCBI Taxonomy" id="1384057"/>
    <lineage>
        <taxon>Bacteria</taxon>
        <taxon>Bacillati</taxon>
        <taxon>Bacillota</taxon>
        <taxon>Bacilli</taxon>
        <taxon>Bacillales</taxon>
        <taxon>Caryophanaceae</taxon>
        <taxon>Ureibacillus</taxon>
    </lineage>
</organism>
<dbReference type="Pfam" id="PF13302">
    <property type="entry name" value="Acetyltransf_3"/>
    <property type="match status" value="1"/>
</dbReference>
<evidence type="ECO:0000313" key="2">
    <source>
        <dbReference type="EMBL" id="KGR76916.1"/>
    </source>
</evidence>
<dbReference type="InterPro" id="IPR016181">
    <property type="entry name" value="Acyl_CoA_acyltransferase"/>
</dbReference>
<comment type="caution">
    <text evidence="2">The sequence shown here is derived from an EMBL/GenBank/DDBJ whole genome shotgun (WGS) entry which is preliminary data.</text>
</comment>
<dbReference type="RefSeq" id="WP_036198503.1">
    <property type="nucleotide sequence ID" value="NZ_AVCY01000014.1"/>
</dbReference>
<dbReference type="AlphaFoldDB" id="A0A0A3HWE6"/>
<dbReference type="InterPro" id="IPR051531">
    <property type="entry name" value="N-acetyltransferase"/>
</dbReference>
<dbReference type="PANTHER" id="PTHR43792">
    <property type="entry name" value="GNAT FAMILY, PUTATIVE (AFU_ORTHOLOGUE AFUA_3G00765)-RELATED-RELATED"/>
    <property type="match status" value="1"/>
</dbReference>
<dbReference type="InterPro" id="IPR000182">
    <property type="entry name" value="GNAT_dom"/>
</dbReference>